<evidence type="ECO:0000313" key="2">
    <source>
        <dbReference type="EMBL" id="ABD44768.1"/>
    </source>
</evidence>
<accession>Q2GHL4</accession>
<keyword evidence="1" id="KW-0812">Transmembrane</keyword>
<gene>
    <name evidence="2" type="ordered locus">ECH_0248</name>
</gene>
<evidence type="ECO:0000256" key="1">
    <source>
        <dbReference type="SAM" id="Phobius"/>
    </source>
</evidence>
<dbReference type="HOGENOM" id="CLU_2751392_0_0_5"/>
<sequence length="74" mass="8573">MCVYMNDKVFVVTIISMIVLVTLVFFFFPLFSICHRAVKDNTNQQDNNVNSELDDLENVSDDVVLVAQQQKLRF</sequence>
<feature type="transmembrane region" description="Helical" evidence="1">
    <location>
        <begin position="9"/>
        <end position="31"/>
    </location>
</feature>
<proteinExistence type="predicted"/>
<dbReference type="EMBL" id="CP000236">
    <property type="protein sequence ID" value="ABD44768.1"/>
    <property type="molecule type" value="Genomic_DNA"/>
</dbReference>
<dbReference type="AlphaFoldDB" id="Q2GHL4"/>
<evidence type="ECO:0000313" key="3">
    <source>
        <dbReference type="Proteomes" id="UP000008320"/>
    </source>
</evidence>
<dbReference type="Proteomes" id="UP000008320">
    <property type="component" value="Chromosome"/>
</dbReference>
<reference evidence="2 3" key="1">
    <citation type="journal article" date="2006" name="PLoS Genet.">
        <title>Comparative genomics of emerging human ehrlichiosis agents.</title>
        <authorList>
            <person name="Dunning Hotopp J.C."/>
            <person name="Lin M."/>
            <person name="Madupu R."/>
            <person name="Crabtree J."/>
            <person name="Angiuoli S.V."/>
            <person name="Eisen J.A."/>
            <person name="Seshadri R."/>
            <person name="Ren Q."/>
            <person name="Wu M."/>
            <person name="Utterback T.R."/>
            <person name="Smith S."/>
            <person name="Lewis M."/>
            <person name="Khouri H."/>
            <person name="Zhang C."/>
            <person name="Niu H."/>
            <person name="Lin Q."/>
            <person name="Ohashi N."/>
            <person name="Zhi N."/>
            <person name="Nelson W."/>
            <person name="Brinkac L.M."/>
            <person name="Dodson R.J."/>
            <person name="Rosovitz M.J."/>
            <person name="Sundaram J."/>
            <person name="Daugherty S.C."/>
            <person name="Davidsen T."/>
            <person name="Durkin A.S."/>
            <person name="Gwinn M."/>
            <person name="Haft D.H."/>
            <person name="Selengut J.D."/>
            <person name="Sullivan S.A."/>
            <person name="Zafar N."/>
            <person name="Zhou L."/>
            <person name="Benahmed F."/>
            <person name="Forberger H."/>
            <person name="Halpin R."/>
            <person name="Mulligan S."/>
            <person name="Robinson J."/>
            <person name="White O."/>
            <person name="Rikihisa Y."/>
            <person name="Tettelin H."/>
        </authorList>
    </citation>
    <scope>NUCLEOTIDE SEQUENCE [LARGE SCALE GENOMIC DNA]</scope>
    <source>
        <strain evidence="3">ATCC CRL-10679 / Arkansas</strain>
    </source>
</reference>
<dbReference type="KEGG" id="ech:ECH_0248"/>
<keyword evidence="3" id="KW-1185">Reference proteome</keyword>
<keyword evidence="1" id="KW-1133">Transmembrane helix</keyword>
<organism evidence="2 3">
    <name type="scientific">Ehrlichia chaffeensis (strain ATCC CRL-10679 / Arkansas)</name>
    <dbReference type="NCBI Taxonomy" id="205920"/>
    <lineage>
        <taxon>Bacteria</taxon>
        <taxon>Pseudomonadati</taxon>
        <taxon>Pseudomonadota</taxon>
        <taxon>Alphaproteobacteria</taxon>
        <taxon>Rickettsiales</taxon>
        <taxon>Anaplasmataceae</taxon>
        <taxon>Ehrlichia</taxon>
    </lineage>
</organism>
<keyword evidence="1" id="KW-0472">Membrane</keyword>
<protein>
    <submittedName>
        <fullName evidence="2">Uncharacterized protein</fullName>
    </submittedName>
</protein>
<name>Q2GHL4_EHRCR</name>